<dbReference type="InterPro" id="IPR012337">
    <property type="entry name" value="RNaseH-like_sf"/>
</dbReference>
<proteinExistence type="predicted"/>
<dbReference type="PANTHER" id="PTHR47074">
    <property type="entry name" value="BNAC02G40300D PROTEIN"/>
    <property type="match status" value="1"/>
</dbReference>
<sequence length="202" mass="22871">MWKRRGFNWQQVVAAANSMLQGWREAQLWSRVAAQDRKGTECWSKPPHGVVKINVDTALDSRKCKRAWGWLARDSNGNFLKGGSQTCIANWPVSVTEAIGVREALVWAKRQGWSRIVLETDSLTVVSRLLEEEGNSYLDMVIEEIRRNISDGENIEVYHCKRSANRVAHSLAREALAKADEFILFNSISDCILSHLANDCLN</sequence>
<keyword evidence="3" id="KW-1185">Reference proteome</keyword>
<accession>A0AAV0D772</accession>
<dbReference type="GO" id="GO:0004523">
    <property type="term" value="F:RNA-DNA hybrid ribonuclease activity"/>
    <property type="evidence" value="ECO:0007669"/>
    <property type="project" value="InterPro"/>
</dbReference>
<dbReference type="Proteomes" id="UP001152523">
    <property type="component" value="Unassembled WGS sequence"/>
</dbReference>
<evidence type="ECO:0000259" key="1">
    <source>
        <dbReference type="Pfam" id="PF13456"/>
    </source>
</evidence>
<dbReference type="CDD" id="cd06222">
    <property type="entry name" value="RNase_H_like"/>
    <property type="match status" value="1"/>
</dbReference>
<dbReference type="SUPFAM" id="SSF53098">
    <property type="entry name" value="Ribonuclease H-like"/>
    <property type="match status" value="1"/>
</dbReference>
<feature type="domain" description="RNase H type-1" evidence="1">
    <location>
        <begin position="54"/>
        <end position="175"/>
    </location>
</feature>
<dbReference type="InterPro" id="IPR036397">
    <property type="entry name" value="RNaseH_sf"/>
</dbReference>
<protein>
    <recommendedName>
        <fullName evidence="1">RNase H type-1 domain-containing protein</fullName>
    </recommendedName>
</protein>
<comment type="caution">
    <text evidence="2">The sequence shown here is derived from an EMBL/GenBank/DDBJ whole genome shotgun (WGS) entry which is preliminary data.</text>
</comment>
<dbReference type="Pfam" id="PF13456">
    <property type="entry name" value="RVT_3"/>
    <property type="match status" value="1"/>
</dbReference>
<dbReference type="PANTHER" id="PTHR47074:SF11">
    <property type="entry name" value="REVERSE TRANSCRIPTASE-LIKE PROTEIN"/>
    <property type="match status" value="1"/>
</dbReference>
<gene>
    <name evidence="2" type="ORF">CEPIT_LOCUS12238</name>
</gene>
<evidence type="ECO:0000313" key="3">
    <source>
        <dbReference type="Proteomes" id="UP001152523"/>
    </source>
</evidence>
<dbReference type="GO" id="GO:0003676">
    <property type="term" value="F:nucleic acid binding"/>
    <property type="evidence" value="ECO:0007669"/>
    <property type="project" value="InterPro"/>
</dbReference>
<evidence type="ECO:0000313" key="2">
    <source>
        <dbReference type="EMBL" id="CAH9092805.1"/>
    </source>
</evidence>
<organism evidence="2 3">
    <name type="scientific">Cuscuta epithymum</name>
    <dbReference type="NCBI Taxonomy" id="186058"/>
    <lineage>
        <taxon>Eukaryota</taxon>
        <taxon>Viridiplantae</taxon>
        <taxon>Streptophyta</taxon>
        <taxon>Embryophyta</taxon>
        <taxon>Tracheophyta</taxon>
        <taxon>Spermatophyta</taxon>
        <taxon>Magnoliopsida</taxon>
        <taxon>eudicotyledons</taxon>
        <taxon>Gunneridae</taxon>
        <taxon>Pentapetalae</taxon>
        <taxon>asterids</taxon>
        <taxon>lamiids</taxon>
        <taxon>Solanales</taxon>
        <taxon>Convolvulaceae</taxon>
        <taxon>Cuscuteae</taxon>
        <taxon>Cuscuta</taxon>
        <taxon>Cuscuta subgen. Cuscuta</taxon>
    </lineage>
</organism>
<name>A0AAV0D772_9ASTE</name>
<dbReference type="Gene3D" id="3.30.420.10">
    <property type="entry name" value="Ribonuclease H-like superfamily/Ribonuclease H"/>
    <property type="match status" value="1"/>
</dbReference>
<dbReference type="InterPro" id="IPR002156">
    <property type="entry name" value="RNaseH_domain"/>
</dbReference>
<dbReference type="InterPro" id="IPR052929">
    <property type="entry name" value="RNase_H-like_EbsB-rel"/>
</dbReference>
<dbReference type="EMBL" id="CAMAPF010000074">
    <property type="protein sequence ID" value="CAH9092805.1"/>
    <property type="molecule type" value="Genomic_DNA"/>
</dbReference>
<reference evidence="2" key="1">
    <citation type="submission" date="2022-07" db="EMBL/GenBank/DDBJ databases">
        <authorList>
            <person name="Macas J."/>
            <person name="Novak P."/>
            <person name="Neumann P."/>
        </authorList>
    </citation>
    <scope>NUCLEOTIDE SEQUENCE</scope>
</reference>
<dbReference type="InterPro" id="IPR044730">
    <property type="entry name" value="RNase_H-like_dom_plant"/>
</dbReference>
<dbReference type="AlphaFoldDB" id="A0AAV0D772"/>